<accession>A0A397UF66</accession>
<keyword evidence="2" id="KW-1185">Reference proteome</keyword>
<evidence type="ECO:0000313" key="2">
    <source>
        <dbReference type="Proteomes" id="UP000266673"/>
    </source>
</evidence>
<proteinExistence type="predicted"/>
<gene>
    <name evidence="1" type="ORF">C2G38_2044833</name>
</gene>
<dbReference type="OrthoDB" id="2431218at2759"/>
<dbReference type="AlphaFoldDB" id="A0A397UF66"/>
<evidence type="ECO:0000313" key="1">
    <source>
        <dbReference type="EMBL" id="RIB08824.1"/>
    </source>
</evidence>
<reference evidence="1 2" key="1">
    <citation type="submission" date="2018-06" db="EMBL/GenBank/DDBJ databases">
        <title>Comparative genomics reveals the genomic features of Rhizophagus irregularis, R. cerebriforme, R. diaphanum and Gigaspora rosea, and their symbiotic lifestyle signature.</title>
        <authorList>
            <person name="Morin E."/>
            <person name="San Clemente H."/>
            <person name="Chen E.C.H."/>
            <person name="De La Providencia I."/>
            <person name="Hainaut M."/>
            <person name="Kuo A."/>
            <person name="Kohler A."/>
            <person name="Murat C."/>
            <person name="Tang N."/>
            <person name="Roy S."/>
            <person name="Loubradou J."/>
            <person name="Henrissat B."/>
            <person name="Grigoriev I.V."/>
            <person name="Corradi N."/>
            <person name="Roux C."/>
            <person name="Martin F.M."/>
        </authorList>
    </citation>
    <scope>NUCLEOTIDE SEQUENCE [LARGE SCALE GENOMIC DNA]</scope>
    <source>
        <strain evidence="1 2">DAOM 194757</strain>
    </source>
</reference>
<sequence length="276" mass="30915">MSRARTSNEIWWARIVDRVDELLHNYPKLPKKPLPENSLPLKIGSNITTKNYNTFLNNHGSSGYKFQFELNSDNKTGNVYIIVHYNPDGSGVQIAPDVAVYPNITFVPKPALSTVIPPPPSDKAGNPHARIICEVGVGQSVGDLKQKCESWMLEQYVRAVVSIKILKPRSGIREPTTGYFYRTMTAKLYRQGIATQRWDFGNIKKNSTDPTGDPAPFNAPNLAHFQINIPVGEVFWDPRQFPVPPDYAPASPPVVTVPNFTIDLYRIQRAVLKAES</sequence>
<name>A0A397UF66_9GLOM</name>
<protein>
    <submittedName>
        <fullName evidence="1">Uncharacterized protein</fullName>
    </submittedName>
</protein>
<dbReference type="Proteomes" id="UP000266673">
    <property type="component" value="Unassembled WGS sequence"/>
</dbReference>
<organism evidence="1 2">
    <name type="scientific">Gigaspora rosea</name>
    <dbReference type="NCBI Taxonomy" id="44941"/>
    <lineage>
        <taxon>Eukaryota</taxon>
        <taxon>Fungi</taxon>
        <taxon>Fungi incertae sedis</taxon>
        <taxon>Mucoromycota</taxon>
        <taxon>Glomeromycotina</taxon>
        <taxon>Glomeromycetes</taxon>
        <taxon>Diversisporales</taxon>
        <taxon>Gigasporaceae</taxon>
        <taxon>Gigaspora</taxon>
    </lineage>
</organism>
<dbReference type="EMBL" id="QKWP01001456">
    <property type="protein sequence ID" value="RIB08824.1"/>
    <property type="molecule type" value="Genomic_DNA"/>
</dbReference>
<comment type="caution">
    <text evidence="1">The sequence shown here is derived from an EMBL/GenBank/DDBJ whole genome shotgun (WGS) entry which is preliminary data.</text>
</comment>